<evidence type="ECO:0008006" key="4">
    <source>
        <dbReference type="Google" id="ProtNLM"/>
    </source>
</evidence>
<dbReference type="Pfam" id="PF05016">
    <property type="entry name" value="ParE_toxin"/>
    <property type="match status" value="1"/>
</dbReference>
<dbReference type="InterPro" id="IPR007712">
    <property type="entry name" value="RelE/ParE_toxin"/>
</dbReference>
<reference evidence="2 3" key="1">
    <citation type="submission" date="2019-04" db="EMBL/GenBank/DDBJ databases">
        <title>Complete genome sequencing of Piscirickettsia salmonis strain Psal-009.</title>
        <authorList>
            <person name="Schober I."/>
            <person name="Bunk B."/>
            <person name="Sproer C."/>
            <person name="Carril G.P."/>
            <person name="Riedel T."/>
            <person name="Flores-Herrera P.A."/>
            <person name="Nourdin-Galindo G."/>
            <person name="Marshall S.H."/>
            <person name="Overmann J."/>
        </authorList>
    </citation>
    <scope>NUCLEOTIDE SEQUENCE [LARGE SCALE GENOMIC DNA]</scope>
    <source>
        <strain evidence="2 3">Psal-009</strain>
        <plasmid evidence="2 3">unnamed4</plasmid>
    </source>
</reference>
<keyword evidence="2" id="KW-0614">Plasmid</keyword>
<name>A0A9Q6LN61_PISSA</name>
<dbReference type="PANTHER" id="PTHR38813:SF1">
    <property type="entry name" value="TOXIN RELE1-RELATED"/>
    <property type="match status" value="1"/>
</dbReference>
<dbReference type="Gene3D" id="3.30.2310.20">
    <property type="entry name" value="RelE-like"/>
    <property type="match status" value="1"/>
</dbReference>
<evidence type="ECO:0000313" key="2">
    <source>
        <dbReference type="EMBL" id="QGO07837.1"/>
    </source>
</evidence>
<dbReference type="EMBL" id="CP038912">
    <property type="protein sequence ID" value="QGO07837.1"/>
    <property type="molecule type" value="Genomic_DNA"/>
</dbReference>
<evidence type="ECO:0000256" key="1">
    <source>
        <dbReference type="ARBA" id="ARBA00022649"/>
    </source>
</evidence>
<sequence>MSKNTIEWKLKALKQVKKFPLKSKEKIFSGVESLYDWPSCKDVKKLQNREGYRLRVGQYRVFFDVNQGKINIITIEEVKKRDSKTY</sequence>
<organism evidence="2 3">
    <name type="scientific">Piscirickettsia salmonis</name>
    <dbReference type="NCBI Taxonomy" id="1238"/>
    <lineage>
        <taxon>Bacteria</taxon>
        <taxon>Pseudomonadati</taxon>
        <taxon>Pseudomonadota</taxon>
        <taxon>Gammaproteobacteria</taxon>
        <taxon>Thiotrichales</taxon>
        <taxon>Piscirickettsiaceae</taxon>
        <taxon>Piscirickettsia</taxon>
    </lineage>
</organism>
<gene>
    <name evidence="2" type="ORF">Psal009_03796</name>
</gene>
<dbReference type="Proteomes" id="UP000422232">
    <property type="component" value="Plasmid unnamed4"/>
</dbReference>
<accession>A0A9Q6LN61</accession>
<dbReference type="PANTHER" id="PTHR38813">
    <property type="match status" value="1"/>
</dbReference>
<geneLocation type="plasmid" evidence="2 3">
    <name>unnamed4</name>
</geneLocation>
<keyword evidence="1" id="KW-1277">Toxin-antitoxin system</keyword>
<dbReference type="InterPro" id="IPR052747">
    <property type="entry name" value="TA_system_RelE_toxin"/>
</dbReference>
<protein>
    <recommendedName>
        <fullName evidence="4">Cytotoxic translational repressor of toxin-antitoxin stability system</fullName>
    </recommendedName>
</protein>
<dbReference type="SUPFAM" id="SSF143011">
    <property type="entry name" value="RelE-like"/>
    <property type="match status" value="1"/>
</dbReference>
<evidence type="ECO:0000313" key="3">
    <source>
        <dbReference type="Proteomes" id="UP000422232"/>
    </source>
</evidence>
<keyword evidence="3" id="KW-1185">Reference proteome</keyword>
<dbReference type="AlphaFoldDB" id="A0A9Q6LN61"/>
<dbReference type="InterPro" id="IPR035093">
    <property type="entry name" value="RelE/ParE_toxin_dom_sf"/>
</dbReference>
<dbReference type="RefSeq" id="WP_036781073.1">
    <property type="nucleotide sequence ID" value="NZ_CP012415.1"/>
</dbReference>
<proteinExistence type="predicted"/>